<comment type="similarity">
    <text evidence="7">Belongs to the TonB-dependent receptor family.</text>
</comment>
<dbReference type="Gene3D" id="2.40.170.20">
    <property type="entry name" value="TonB-dependent receptor, beta-barrel domain"/>
    <property type="match status" value="1"/>
</dbReference>
<evidence type="ECO:0000259" key="9">
    <source>
        <dbReference type="Pfam" id="PF07715"/>
    </source>
</evidence>
<dbReference type="InterPro" id="IPR012910">
    <property type="entry name" value="Plug_dom"/>
</dbReference>
<name>W7R171_9ALTE</name>
<dbReference type="GO" id="GO:0015344">
    <property type="term" value="F:siderophore uptake transmembrane transporter activity"/>
    <property type="evidence" value="ECO:0007669"/>
    <property type="project" value="TreeGrafter"/>
</dbReference>
<keyword evidence="11" id="KW-1185">Reference proteome</keyword>
<comment type="subcellular location">
    <subcellularLocation>
        <location evidence="1 7">Cell outer membrane</location>
        <topology evidence="1 7">Multi-pass membrane protein</topology>
    </subcellularLocation>
</comment>
<keyword evidence="5 7" id="KW-0472">Membrane</keyword>
<dbReference type="GO" id="GO:0044718">
    <property type="term" value="P:siderophore transmembrane transport"/>
    <property type="evidence" value="ECO:0007669"/>
    <property type="project" value="TreeGrafter"/>
</dbReference>
<gene>
    <name evidence="10" type="ORF">DS2_04250</name>
</gene>
<dbReference type="STRING" id="1328313.DS2_04250"/>
<dbReference type="PANTHER" id="PTHR30069">
    <property type="entry name" value="TONB-DEPENDENT OUTER MEMBRANE RECEPTOR"/>
    <property type="match status" value="1"/>
</dbReference>
<sequence length="688" mass="77058">MKYLAASIAFALALPTSVYAHQSSSQIESINVVGRQVILSPDNISSSQGVVSKQEFELRPLSRTGDILEFVPGMVVTQHSGSGKANQYFLRGFNLDHGTDFATSIDGMPVNMVTHGHGQGYTDLNFIIPETIATMTFKKGNYYGEIGDFSGAGASEFTTLNNANSQIKLTLGQDQYQRFLAVHPVQVSDNSVLVAAAEHQKFAGPWTDVDEDTQKTNLFAKLTSQLADSQLDVSLMHYDNSWNSADQIPQRAVANGLIDKYGSIDPSVGGKSKRTSINLVWQNEHIKFNQYWVRSELNLWSNFTYFLDDPVNGDQFEQVDKRDIFGGNLTYTEAFDLFGFASEQTFGAQWRYDDIDEVGLYHTQQRKRLGVTRSDAVKQASASLYWKNKLALTRKLTSHLAVRYDNQQFEVADLAGVNRFNYDLSANSGKNSDDIWSLKTSLNYQQSEFLNWYMAIGQGFHSNDARGTTIKIDPQSGEQIDQVDPLVRSVGWEASFSGFILPEKLSGWHVSAAVWALQLDSELLFVGDAGNTEVSDASKRNGLEITSYYQINPNWQFDVEYAYTDARFQGSNQYVPGAIKHVVQAGITTKTAQGWFGSLRVRYFGKRPLEEQGDVNADASTTLNMRLGYETNHWQYHLDLINLTDSSARDIEYFYPSRLTAEADEGVEDIHYHPALPFSARLSASYRF</sequence>
<dbReference type="eggNOG" id="COG4773">
    <property type="taxonomic scope" value="Bacteria"/>
</dbReference>
<reference evidence="10 11" key="1">
    <citation type="journal article" date="2014" name="Genome Announc.">
        <title>Draft Genome Sequence of the Agar-Degrading Bacterium Catenovulum sp. Strain DS-2, Isolated from Intestines of Haliotis diversicolor.</title>
        <authorList>
            <person name="Shan D."/>
            <person name="Li X."/>
            <person name="Gu Z."/>
            <person name="Wei G."/>
            <person name="Gao Z."/>
            <person name="Shao Z."/>
        </authorList>
    </citation>
    <scope>NUCLEOTIDE SEQUENCE [LARGE SCALE GENOMIC DNA]</scope>
    <source>
        <strain evidence="10 11">DS-2</strain>
    </source>
</reference>
<keyword evidence="3 7" id="KW-1134">Transmembrane beta strand</keyword>
<dbReference type="EMBL" id="ARZY01000005">
    <property type="protein sequence ID" value="EWH11355.1"/>
    <property type="molecule type" value="Genomic_DNA"/>
</dbReference>
<dbReference type="InterPro" id="IPR036942">
    <property type="entry name" value="Beta-barrel_TonB_sf"/>
</dbReference>
<dbReference type="OrthoDB" id="99480at2"/>
<evidence type="ECO:0000256" key="7">
    <source>
        <dbReference type="PROSITE-ProRule" id="PRU01360"/>
    </source>
</evidence>
<evidence type="ECO:0000256" key="3">
    <source>
        <dbReference type="ARBA" id="ARBA00022452"/>
    </source>
</evidence>
<keyword evidence="8" id="KW-0732">Signal</keyword>
<keyword evidence="10" id="KW-0675">Receptor</keyword>
<protein>
    <submittedName>
        <fullName evidence="10">Outer membrane receptor protein</fullName>
    </submittedName>
</protein>
<evidence type="ECO:0000256" key="8">
    <source>
        <dbReference type="SAM" id="SignalP"/>
    </source>
</evidence>
<proteinExistence type="inferred from homology"/>
<dbReference type="RefSeq" id="WP_035013404.1">
    <property type="nucleotide sequence ID" value="NZ_ARZY01000005.1"/>
</dbReference>
<evidence type="ECO:0000256" key="1">
    <source>
        <dbReference type="ARBA" id="ARBA00004571"/>
    </source>
</evidence>
<dbReference type="GO" id="GO:0009279">
    <property type="term" value="C:cell outer membrane"/>
    <property type="evidence" value="ECO:0007669"/>
    <property type="project" value="UniProtKB-SubCell"/>
</dbReference>
<dbReference type="PROSITE" id="PS52016">
    <property type="entry name" value="TONB_DEPENDENT_REC_3"/>
    <property type="match status" value="1"/>
</dbReference>
<accession>W7R171</accession>
<dbReference type="Pfam" id="PF07715">
    <property type="entry name" value="Plug"/>
    <property type="match status" value="1"/>
</dbReference>
<dbReference type="InterPro" id="IPR039426">
    <property type="entry name" value="TonB-dep_rcpt-like"/>
</dbReference>
<keyword evidence="6 7" id="KW-0998">Cell outer membrane</keyword>
<evidence type="ECO:0000313" key="11">
    <source>
        <dbReference type="Proteomes" id="UP000019276"/>
    </source>
</evidence>
<evidence type="ECO:0000256" key="2">
    <source>
        <dbReference type="ARBA" id="ARBA00022448"/>
    </source>
</evidence>
<dbReference type="InterPro" id="IPR037066">
    <property type="entry name" value="Plug_dom_sf"/>
</dbReference>
<dbReference type="SUPFAM" id="SSF56935">
    <property type="entry name" value="Porins"/>
    <property type="match status" value="1"/>
</dbReference>
<feature type="domain" description="TonB-dependent receptor plug" evidence="9">
    <location>
        <begin position="43"/>
        <end position="153"/>
    </location>
</feature>
<dbReference type="AlphaFoldDB" id="W7R171"/>
<evidence type="ECO:0000256" key="4">
    <source>
        <dbReference type="ARBA" id="ARBA00022692"/>
    </source>
</evidence>
<dbReference type="PANTHER" id="PTHR30069:SF36">
    <property type="entry name" value="BLL6948 PROTEIN"/>
    <property type="match status" value="1"/>
</dbReference>
<keyword evidence="2 7" id="KW-0813">Transport</keyword>
<evidence type="ECO:0000256" key="6">
    <source>
        <dbReference type="ARBA" id="ARBA00023237"/>
    </source>
</evidence>
<keyword evidence="4 7" id="KW-0812">Transmembrane</keyword>
<evidence type="ECO:0000256" key="5">
    <source>
        <dbReference type="ARBA" id="ARBA00023136"/>
    </source>
</evidence>
<dbReference type="Gene3D" id="2.170.130.10">
    <property type="entry name" value="TonB-dependent receptor, plug domain"/>
    <property type="match status" value="1"/>
</dbReference>
<organism evidence="10 11">
    <name type="scientific">Catenovulum agarivorans DS-2</name>
    <dbReference type="NCBI Taxonomy" id="1328313"/>
    <lineage>
        <taxon>Bacteria</taxon>
        <taxon>Pseudomonadati</taxon>
        <taxon>Pseudomonadota</taxon>
        <taxon>Gammaproteobacteria</taxon>
        <taxon>Alteromonadales</taxon>
        <taxon>Alteromonadaceae</taxon>
        <taxon>Catenovulum</taxon>
    </lineage>
</organism>
<comment type="caution">
    <text evidence="10">The sequence shown here is derived from an EMBL/GenBank/DDBJ whole genome shotgun (WGS) entry which is preliminary data.</text>
</comment>
<feature type="signal peptide" evidence="8">
    <location>
        <begin position="1"/>
        <end position="20"/>
    </location>
</feature>
<feature type="chain" id="PRO_5004901508" evidence="8">
    <location>
        <begin position="21"/>
        <end position="688"/>
    </location>
</feature>
<dbReference type="Proteomes" id="UP000019276">
    <property type="component" value="Unassembled WGS sequence"/>
</dbReference>
<evidence type="ECO:0000313" key="10">
    <source>
        <dbReference type="EMBL" id="EWH11355.1"/>
    </source>
</evidence>
<dbReference type="PATRIC" id="fig|1328313.3.peg.879"/>